<dbReference type="GO" id="GO:0043737">
    <property type="term" value="F:deoxyribonuclease V activity"/>
    <property type="evidence" value="ECO:0007669"/>
    <property type="project" value="UniProtKB-UniRule"/>
</dbReference>
<keyword evidence="3 10" id="KW-0540">Nuclease</keyword>
<keyword evidence="8 10" id="KW-0460">Magnesium</keyword>
<dbReference type="Proteomes" id="UP000562352">
    <property type="component" value="Unassembled WGS sequence"/>
</dbReference>
<comment type="similarity">
    <text evidence="10">Belongs to the endonuclease V family.</text>
</comment>
<evidence type="ECO:0000256" key="1">
    <source>
        <dbReference type="ARBA" id="ARBA00004496"/>
    </source>
</evidence>
<keyword evidence="9 10" id="KW-0234">DNA repair</keyword>
<dbReference type="GO" id="GO:0003727">
    <property type="term" value="F:single-stranded RNA binding"/>
    <property type="evidence" value="ECO:0007669"/>
    <property type="project" value="TreeGrafter"/>
</dbReference>
<reference evidence="11 12" key="1">
    <citation type="submission" date="2020-08" db="EMBL/GenBank/DDBJ databases">
        <title>Genomic Encyclopedia of Type Strains, Phase III (KMG-III): the genomes of soil and plant-associated and newly described type strains.</title>
        <authorList>
            <person name="Whitman W."/>
        </authorList>
    </citation>
    <scope>NUCLEOTIDE SEQUENCE [LARGE SCALE GENOMIC DNA]</scope>
    <source>
        <strain evidence="11 12">CECT 3303</strain>
    </source>
</reference>
<evidence type="ECO:0000256" key="10">
    <source>
        <dbReference type="HAMAP-Rule" id="MF_00801"/>
    </source>
</evidence>
<evidence type="ECO:0000256" key="8">
    <source>
        <dbReference type="ARBA" id="ARBA00022842"/>
    </source>
</evidence>
<dbReference type="GO" id="GO:0000287">
    <property type="term" value="F:magnesium ion binding"/>
    <property type="evidence" value="ECO:0007669"/>
    <property type="project" value="UniProtKB-UniRule"/>
</dbReference>
<evidence type="ECO:0000256" key="4">
    <source>
        <dbReference type="ARBA" id="ARBA00022723"/>
    </source>
</evidence>
<comment type="subcellular location">
    <subcellularLocation>
        <location evidence="1 10">Cytoplasm</location>
    </subcellularLocation>
</comment>
<feature type="binding site" evidence="10">
    <location>
        <position position="40"/>
    </location>
    <ligand>
        <name>Mg(2+)</name>
        <dbReference type="ChEBI" id="CHEBI:18420"/>
    </ligand>
</feature>
<keyword evidence="2 10" id="KW-0963">Cytoplasm</keyword>
<dbReference type="Gene3D" id="3.30.2170.10">
    <property type="entry name" value="archaeoglobus fulgidus dsm 4304 superfamily"/>
    <property type="match status" value="1"/>
</dbReference>
<organism evidence="11 12">
    <name type="scientific">Planomonospora venezuelensis</name>
    <dbReference type="NCBI Taxonomy" id="1999"/>
    <lineage>
        <taxon>Bacteria</taxon>
        <taxon>Bacillati</taxon>
        <taxon>Actinomycetota</taxon>
        <taxon>Actinomycetes</taxon>
        <taxon>Streptosporangiales</taxon>
        <taxon>Streptosporangiaceae</taxon>
        <taxon>Planomonospora</taxon>
    </lineage>
</organism>
<evidence type="ECO:0000256" key="2">
    <source>
        <dbReference type="ARBA" id="ARBA00022490"/>
    </source>
</evidence>
<proteinExistence type="inferred from homology"/>
<gene>
    <name evidence="10" type="primary">nfi</name>
    <name evidence="11" type="ORF">FHS22_005440</name>
</gene>
<sequence length="224" mass="23908">MKVRMPRTAAEAEAIQDGLRPLLDLTGPGPLRPATVAGVDVAYDGDRLAAAVAVLDGTTLEVVEEVTVTGRTAFEYVPGLLAFRELPALLEALERLTVTPELVVCDGYGLAHPRRFGLACHLGVLTGLPSIGVGKTAFVGTHRDPAPERGSWTELTLDGEVVGRVLRTRDGVKPVFVSVGHRTDLETACRNVLALAPAYRLPETTRVADRLSRAALGEPTRTTR</sequence>
<dbReference type="FunFam" id="3.30.2170.10:FF:000007">
    <property type="entry name" value="Endonuclease V"/>
    <property type="match status" value="1"/>
</dbReference>
<comment type="caution">
    <text evidence="11">The sequence shown here is derived from an EMBL/GenBank/DDBJ whole genome shotgun (WGS) entry which is preliminary data.</text>
</comment>
<evidence type="ECO:0000313" key="11">
    <source>
        <dbReference type="EMBL" id="MBB5966149.1"/>
    </source>
</evidence>
<evidence type="ECO:0000256" key="9">
    <source>
        <dbReference type="ARBA" id="ARBA00023204"/>
    </source>
</evidence>
<evidence type="ECO:0000256" key="7">
    <source>
        <dbReference type="ARBA" id="ARBA00022801"/>
    </source>
</evidence>
<keyword evidence="5 10" id="KW-0255">Endonuclease</keyword>
<dbReference type="PANTHER" id="PTHR28511:SF1">
    <property type="entry name" value="ENDONUCLEASE V"/>
    <property type="match status" value="1"/>
</dbReference>
<evidence type="ECO:0000256" key="5">
    <source>
        <dbReference type="ARBA" id="ARBA00022759"/>
    </source>
</evidence>
<dbReference type="AlphaFoldDB" id="A0A841D9I0"/>
<protein>
    <recommendedName>
        <fullName evidence="10">Endonuclease V</fullName>
        <ecNumber evidence="10">3.1.21.7</ecNumber>
    </recommendedName>
    <alternativeName>
        <fullName evidence="10">Deoxyinosine 3'endonuclease</fullName>
    </alternativeName>
    <alternativeName>
        <fullName evidence="10">Deoxyribonuclease V</fullName>
        <shortName evidence="10">DNase V</shortName>
    </alternativeName>
</protein>
<dbReference type="EC" id="3.1.21.7" evidence="10"/>
<evidence type="ECO:0000256" key="6">
    <source>
        <dbReference type="ARBA" id="ARBA00022763"/>
    </source>
</evidence>
<feature type="binding site" evidence="10">
    <location>
        <position position="106"/>
    </location>
    <ligand>
        <name>Mg(2+)</name>
        <dbReference type="ChEBI" id="CHEBI:18420"/>
    </ligand>
</feature>
<evidence type="ECO:0000313" key="12">
    <source>
        <dbReference type="Proteomes" id="UP000562352"/>
    </source>
</evidence>
<keyword evidence="12" id="KW-1185">Reference proteome</keyword>
<dbReference type="GO" id="GO:0006281">
    <property type="term" value="P:DNA repair"/>
    <property type="evidence" value="ECO:0007669"/>
    <property type="project" value="UniProtKB-UniRule"/>
</dbReference>
<comment type="catalytic activity">
    <reaction evidence="10">
        <text>Endonucleolytic cleavage at apurinic or apyrimidinic sites to products with a 5'-phosphate.</text>
        <dbReference type="EC" id="3.1.21.7"/>
    </reaction>
</comment>
<dbReference type="GO" id="GO:0016891">
    <property type="term" value="F:RNA endonuclease activity producing 5'-phosphomonoesters, hydrolytic mechanism"/>
    <property type="evidence" value="ECO:0007669"/>
    <property type="project" value="TreeGrafter"/>
</dbReference>
<keyword evidence="6 10" id="KW-0227">DNA damage</keyword>
<comment type="function">
    <text evidence="10">DNA repair enzyme involved in the repair of deaminated bases. Selectively cleaves double-stranded DNA at the second phosphodiester bond 3' to a deoxyinosine leaving behind the intact lesion on the nicked DNA.</text>
</comment>
<accession>A0A841D9I0</accession>
<comment type="cofactor">
    <cofactor evidence="10">
        <name>Mg(2+)</name>
        <dbReference type="ChEBI" id="CHEBI:18420"/>
    </cofactor>
</comment>
<dbReference type="HAMAP" id="MF_00801">
    <property type="entry name" value="Endonuclease_5"/>
    <property type="match status" value="1"/>
</dbReference>
<evidence type="ECO:0000256" key="3">
    <source>
        <dbReference type="ARBA" id="ARBA00022722"/>
    </source>
</evidence>
<keyword evidence="4 10" id="KW-0479">Metal-binding</keyword>
<dbReference type="InterPro" id="IPR007581">
    <property type="entry name" value="Endonuclease-V"/>
</dbReference>
<dbReference type="Pfam" id="PF04493">
    <property type="entry name" value="Endonuclease_5"/>
    <property type="match status" value="1"/>
</dbReference>
<dbReference type="CDD" id="cd06559">
    <property type="entry name" value="Endonuclease_V"/>
    <property type="match status" value="1"/>
</dbReference>
<feature type="site" description="Interaction with target DNA" evidence="10">
    <location>
        <position position="76"/>
    </location>
</feature>
<dbReference type="GO" id="GO:0005737">
    <property type="term" value="C:cytoplasm"/>
    <property type="evidence" value="ECO:0007669"/>
    <property type="project" value="UniProtKB-SubCell"/>
</dbReference>
<dbReference type="EMBL" id="JACHJJ010000021">
    <property type="protein sequence ID" value="MBB5966149.1"/>
    <property type="molecule type" value="Genomic_DNA"/>
</dbReference>
<keyword evidence="7 10" id="KW-0378">Hydrolase</keyword>
<dbReference type="PANTHER" id="PTHR28511">
    <property type="entry name" value="ENDONUCLEASE V"/>
    <property type="match status" value="1"/>
</dbReference>
<name>A0A841D9I0_PLAVE</name>
<dbReference type="RefSeq" id="WP_184946028.1">
    <property type="nucleotide sequence ID" value="NZ_BAAAWZ010000004.1"/>
</dbReference>